<dbReference type="GO" id="GO:0005524">
    <property type="term" value="F:ATP binding"/>
    <property type="evidence" value="ECO:0007669"/>
    <property type="project" value="UniProtKB-UniRule"/>
</dbReference>
<dbReference type="PROSITE" id="PS00107">
    <property type="entry name" value="PROTEIN_KINASE_ATP"/>
    <property type="match status" value="1"/>
</dbReference>
<evidence type="ECO:0000313" key="11">
    <source>
        <dbReference type="EMBL" id="CAD0088475.1"/>
    </source>
</evidence>
<evidence type="ECO:0000256" key="5">
    <source>
        <dbReference type="ARBA" id="ARBA00022777"/>
    </source>
</evidence>
<dbReference type="OrthoDB" id="539158at2759"/>
<evidence type="ECO:0000256" key="4">
    <source>
        <dbReference type="ARBA" id="ARBA00022741"/>
    </source>
</evidence>
<dbReference type="InterPro" id="IPR017441">
    <property type="entry name" value="Protein_kinase_ATP_BS"/>
</dbReference>
<protein>
    <recommendedName>
        <fullName evidence="1">non-specific serine/threonine protein kinase</fullName>
        <ecNumber evidence="1">2.7.11.1</ecNumber>
    </recommendedName>
</protein>
<dbReference type="Gene3D" id="1.10.510.10">
    <property type="entry name" value="Transferase(Phosphotransferase) domain 1"/>
    <property type="match status" value="1"/>
</dbReference>
<evidence type="ECO:0000256" key="2">
    <source>
        <dbReference type="ARBA" id="ARBA00022527"/>
    </source>
</evidence>
<dbReference type="InterPro" id="IPR000719">
    <property type="entry name" value="Prot_kinase_dom"/>
</dbReference>
<dbReference type="SUPFAM" id="SSF56112">
    <property type="entry name" value="Protein kinase-like (PK-like)"/>
    <property type="match status" value="1"/>
</dbReference>
<dbReference type="SMART" id="SM00220">
    <property type="entry name" value="S_TKc"/>
    <property type="match status" value="1"/>
</dbReference>
<keyword evidence="4 9" id="KW-0547">Nucleotide-binding</keyword>
<dbReference type="PROSITE" id="PS50011">
    <property type="entry name" value="PROTEIN_KINASE_DOM"/>
    <property type="match status" value="1"/>
</dbReference>
<dbReference type="Pfam" id="PF00069">
    <property type="entry name" value="Pkinase"/>
    <property type="match status" value="1"/>
</dbReference>
<dbReference type="GO" id="GO:0035861">
    <property type="term" value="C:site of double-strand break"/>
    <property type="evidence" value="ECO:0007669"/>
    <property type="project" value="TreeGrafter"/>
</dbReference>
<dbReference type="EMBL" id="CAIJEO010000003">
    <property type="protein sequence ID" value="CAD0088475.1"/>
    <property type="molecule type" value="Genomic_DNA"/>
</dbReference>
<proteinExistence type="predicted"/>
<organism evidence="11 12">
    <name type="scientific">Aureobasidium mustum</name>
    <dbReference type="NCBI Taxonomy" id="2773714"/>
    <lineage>
        <taxon>Eukaryota</taxon>
        <taxon>Fungi</taxon>
        <taxon>Dikarya</taxon>
        <taxon>Ascomycota</taxon>
        <taxon>Pezizomycotina</taxon>
        <taxon>Dothideomycetes</taxon>
        <taxon>Dothideomycetidae</taxon>
        <taxon>Dothideales</taxon>
        <taxon>Saccotheciaceae</taxon>
        <taxon>Aureobasidium</taxon>
    </lineage>
</organism>
<evidence type="ECO:0000256" key="6">
    <source>
        <dbReference type="ARBA" id="ARBA00022840"/>
    </source>
</evidence>
<dbReference type="PROSITE" id="PS00108">
    <property type="entry name" value="PROTEIN_KINASE_ST"/>
    <property type="match status" value="1"/>
</dbReference>
<keyword evidence="6 9" id="KW-0067">ATP-binding</keyword>
<dbReference type="GO" id="GO:0005737">
    <property type="term" value="C:cytoplasm"/>
    <property type="evidence" value="ECO:0007669"/>
    <property type="project" value="TreeGrafter"/>
</dbReference>
<keyword evidence="3" id="KW-0808">Transferase</keyword>
<dbReference type="InterPro" id="IPR011009">
    <property type="entry name" value="Kinase-like_dom_sf"/>
</dbReference>
<accession>A0A9N8JNR0</accession>
<keyword evidence="5" id="KW-0418">Kinase</keyword>
<reference evidence="11" key="1">
    <citation type="submission" date="2020-06" db="EMBL/GenBank/DDBJ databases">
        <authorList>
            <person name="Onetto C."/>
        </authorList>
    </citation>
    <scope>NUCLEOTIDE SEQUENCE</scope>
</reference>
<evidence type="ECO:0000256" key="9">
    <source>
        <dbReference type="PROSITE-ProRule" id="PRU10141"/>
    </source>
</evidence>
<dbReference type="GO" id="GO:0004674">
    <property type="term" value="F:protein serine/threonine kinase activity"/>
    <property type="evidence" value="ECO:0007669"/>
    <property type="project" value="UniProtKB-KW"/>
</dbReference>
<dbReference type="Proteomes" id="UP000714618">
    <property type="component" value="Unassembled WGS sequence"/>
</dbReference>
<feature type="binding site" evidence="9">
    <location>
        <position position="49"/>
    </location>
    <ligand>
        <name>ATP</name>
        <dbReference type="ChEBI" id="CHEBI:30616"/>
    </ligand>
</feature>
<keyword evidence="2" id="KW-0723">Serine/threonine-protein kinase</keyword>
<dbReference type="InterPro" id="IPR008271">
    <property type="entry name" value="Ser/Thr_kinase_AS"/>
</dbReference>
<evidence type="ECO:0000256" key="7">
    <source>
        <dbReference type="ARBA" id="ARBA00047899"/>
    </source>
</evidence>
<dbReference type="PANTHER" id="PTHR43895">
    <property type="entry name" value="CALCIUM/CALMODULIN-DEPENDENT PROTEIN KINASE KINASE-RELATED"/>
    <property type="match status" value="1"/>
</dbReference>
<dbReference type="EC" id="2.7.11.1" evidence="1"/>
<dbReference type="AlphaFoldDB" id="A0A9N8JNR0"/>
<evidence type="ECO:0000256" key="3">
    <source>
        <dbReference type="ARBA" id="ARBA00022679"/>
    </source>
</evidence>
<comment type="catalytic activity">
    <reaction evidence="8">
        <text>L-seryl-[protein] + ATP = O-phospho-L-seryl-[protein] + ADP + H(+)</text>
        <dbReference type="Rhea" id="RHEA:17989"/>
        <dbReference type="Rhea" id="RHEA-COMP:9863"/>
        <dbReference type="Rhea" id="RHEA-COMP:11604"/>
        <dbReference type="ChEBI" id="CHEBI:15378"/>
        <dbReference type="ChEBI" id="CHEBI:29999"/>
        <dbReference type="ChEBI" id="CHEBI:30616"/>
        <dbReference type="ChEBI" id="CHEBI:83421"/>
        <dbReference type="ChEBI" id="CHEBI:456216"/>
        <dbReference type="EC" id="2.7.11.1"/>
    </reaction>
</comment>
<evidence type="ECO:0000256" key="8">
    <source>
        <dbReference type="ARBA" id="ARBA00048679"/>
    </source>
</evidence>
<dbReference type="GO" id="GO:0005634">
    <property type="term" value="C:nucleus"/>
    <property type="evidence" value="ECO:0007669"/>
    <property type="project" value="TreeGrafter"/>
</dbReference>
<name>A0A9N8JNR0_9PEZI</name>
<dbReference type="PANTHER" id="PTHR43895:SF32">
    <property type="entry name" value="SERINE_THREONINE-PROTEIN KINASE CHK1"/>
    <property type="match status" value="1"/>
</dbReference>
<keyword evidence="12" id="KW-1185">Reference proteome</keyword>
<comment type="caution">
    <text evidence="11">The sequence shown here is derived from an EMBL/GenBank/DDBJ whole genome shotgun (WGS) entry which is preliminary data.</text>
</comment>
<gene>
    <name evidence="11" type="ORF">AWRI4233_LOCUS1755</name>
</gene>
<evidence type="ECO:0000313" key="12">
    <source>
        <dbReference type="Proteomes" id="UP000714618"/>
    </source>
</evidence>
<feature type="domain" description="Protein kinase" evidence="10">
    <location>
        <begin position="19"/>
        <end position="271"/>
    </location>
</feature>
<sequence length="514" mass="57138">MGVPPGSQAAPLPSNLPFRLVSKTIGSGAYASIRKAVPKDKPKPVIAVKFINKEHAFRVGRLRPKQIELEISLHRQVSGHANIIRFLSHGDDQSWIWIAMELAEGGDLFDKIEADEGVGEDIAHFYFKQLVNAIAWCHGKGVAHRDIKPENMLLTANGDLKLADFGLATAFLNPKTGDTKMCGLVCGSPPYIAPEIIQVGHANQKRKHGEDKFGYCPNISDIWSCAITQGRPEDELWEKIPSEALSLLRGMLKVDVLERFKLDDIRIHSWYTRPNKYMNSKGTVSDSVSLATNMIERLHIDFTTVPDSSQSQEPPKQVESQPAPALISTQPVTPAFDQPFDWEAPPRLAGLTASQPVTAHDSSRVVMTHDLIAAQLSQEPHMTQFSQNHNVPPSLTQNARRFRDIVPAQSLARFYSYQALPQLLGTVRSALHTLNIPIHASTAADDKARQAYIRIRMSDGRKQGLSGNVVLESITEDGLVEVRFVKAKGDPLEWRRLFKRVAVLCRDAILMPRE</sequence>
<dbReference type="GO" id="GO:0007095">
    <property type="term" value="P:mitotic G2 DNA damage checkpoint signaling"/>
    <property type="evidence" value="ECO:0007669"/>
    <property type="project" value="TreeGrafter"/>
</dbReference>
<comment type="catalytic activity">
    <reaction evidence="7">
        <text>L-threonyl-[protein] + ATP = O-phospho-L-threonyl-[protein] + ADP + H(+)</text>
        <dbReference type="Rhea" id="RHEA:46608"/>
        <dbReference type="Rhea" id="RHEA-COMP:11060"/>
        <dbReference type="Rhea" id="RHEA-COMP:11605"/>
        <dbReference type="ChEBI" id="CHEBI:15378"/>
        <dbReference type="ChEBI" id="CHEBI:30013"/>
        <dbReference type="ChEBI" id="CHEBI:30616"/>
        <dbReference type="ChEBI" id="CHEBI:61977"/>
        <dbReference type="ChEBI" id="CHEBI:456216"/>
        <dbReference type="EC" id="2.7.11.1"/>
    </reaction>
</comment>
<evidence type="ECO:0000259" key="10">
    <source>
        <dbReference type="PROSITE" id="PS50011"/>
    </source>
</evidence>
<evidence type="ECO:0000256" key="1">
    <source>
        <dbReference type="ARBA" id="ARBA00012513"/>
    </source>
</evidence>